<organism evidence="1 2">
    <name type="scientific">Shewanella ulleungensis</name>
    <dbReference type="NCBI Taxonomy" id="2282699"/>
    <lineage>
        <taxon>Bacteria</taxon>
        <taxon>Pseudomonadati</taxon>
        <taxon>Pseudomonadota</taxon>
        <taxon>Gammaproteobacteria</taxon>
        <taxon>Alteromonadales</taxon>
        <taxon>Shewanellaceae</taxon>
        <taxon>Shewanella</taxon>
    </lineage>
</organism>
<gene>
    <name evidence="1" type="ORF">GCM10009410_24150</name>
</gene>
<evidence type="ECO:0000313" key="2">
    <source>
        <dbReference type="Proteomes" id="UP000654004"/>
    </source>
</evidence>
<keyword evidence="2" id="KW-1185">Reference proteome</keyword>
<dbReference type="EMBL" id="BMQW01000006">
    <property type="protein sequence ID" value="GGP89459.1"/>
    <property type="molecule type" value="Genomic_DNA"/>
</dbReference>
<reference evidence="2" key="1">
    <citation type="journal article" date="2019" name="Int. J. Syst. Evol. Microbiol.">
        <title>The Global Catalogue of Microorganisms (GCM) 10K type strain sequencing project: providing services to taxonomists for standard genome sequencing and annotation.</title>
        <authorList>
            <consortium name="The Broad Institute Genomics Platform"/>
            <consortium name="The Broad Institute Genome Sequencing Center for Infectious Disease"/>
            <person name="Wu L."/>
            <person name="Ma J."/>
        </authorList>
    </citation>
    <scope>NUCLEOTIDE SEQUENCE [LARGE SCALE GENOMIC DNA]</scope>
    <source>
        <strain evidence="2">JCM 32305</strain>
    </source>
</reference>
<name>A0ABQ2QNA3_9GAMM</name>
<sequence>MGGMINHIIKMGGMINHKVVLIPTSQTINLENETRCFKKVKLTKPSKKNAD</sequence>
<dbReference type="Proteomes" id="UP000654004">
    <property type="component" value="Unassembled WGS sequence"/>
</dbReference>
<protein>
    <submittedName>
        <fullName evidence="1">Uncharacterized protein</fullName>
    </submittedName>
</protein>
<proteinExistence type="predicted"/>
<accession>A0ABQ2QNA3</accession>
<comment type="caution">
    <text evidence="1">The sequence shown here is derived from an EMBL/GenBank/DDBJ whole genome shotgun (WGS) entry which is preliminary data.</text>
</comment>
<evidence type="ECO:0000313" key="1">
    <source>
        <dbReference type="EMBL" id="GGP89459.1"/>
    </source>
</evidence>